<organism evidence="2">
    <name type="scientific">Anopheles triannulatus</name>
    <dbReference type="NCBI Taxonomy" id="58253"/>
    <lineage>
        <taxon>Eukaryota</taxon>
        <taxon>Metazoa</taxon>
        <taxon>Ecdysozoa</taxon>
        <taxon>Arthropoda</taxon>
        <taxon>Hexapoda</taxon>
        <taxon>Insecta</taxon>
        <taxon>Pterygota</taxon>
        <taxon>Neoptera</taxon>
        <taxon>Endopterygota</taxon>
        <taxon>Diptera</taxon>
        <taxon>Nematocera</taxon>
        <taxon>Culicoidea</taxon>
        <taxon>Culicidae</taxon>
        <taxon>Anophelinae</taxon>
        <taxon>Anopheles</taxon>
    </lineage>
</organism>
<dbReference type="EMBL" id="GGFK01015728">
    <property type="protein sequence ID" value="MBW49049.1"/>
    <property type="molecule type" value="Transcribed_RNA"/>
</dbReference>
<sequence length="81" mass="8442">MNFATERFVLPGGFLLLPALCSGAWSGHLDGIYEPSSKSAKFDPPLYTGGDLSTVFRATATACCSTLPPCSLRSLACPGPC</sequence>
<reference evidence="2" key="1">
    <citation type="submission" date="2018-01" db="EMBL/GenBank/DDBJ databases">
        <title>An insight into the sialome of Amazonian anophelines.</title>
        <authorList>
            <person name="Ribeiro J.M."/>
            <person name="Scarpassa V."/>
            <person name="Calvo E."/>
        </authorList>
    </citation>
    <scope>NUCLEOTIDE SEQUENCE</scope>
    <source>
        <tissue evidence="2">Salivary glands</tissue>
    </source>
</reference>
<dbReference type="AlphaFoldDB" id="A0A2M4B7L9"/>
<keyword evidence="1" id="KW-0732">Signal</keyword>
<accession>A0A2M4B7L9</accession>
<protein>
    <submittedName>
        <fullName evidence="2">Putative secreted protein</fullName>
    </submittedName>
</protein>
<evidence type="ECO:0000256" key="1">
    <source>
        <dbReference type="SAM" id="SignalP"/>
    </source>
</evidence>
<evidence type="ECO:0000313" key="2">
    <source>
        <dbReference type="EMBL" id="MBW49049.1"/>
    </source>
</evidence>
<feature type="signal peptide" evidence="1">
    <location>
        <begin position="1"/>
        <end position="26"/>
    </location>
</feature>
<proteinExistence type="predicted"/>
<feature type="chain" id="PRO_5014675978" evidence="1">
    <location>
        <begin position="27"/>
        <end position="81"/>
    </location>
</feature>
<name>A0A2M4B7L9_9DIPT</name>